<dbReference type="EMBL" id="KZ772673">
    <property type="protein sequence ID" value="PTQ50354.1"/>
    <property type="molecule type" value="Genomic_DNA"/>
</dbReference>
<dbReference type="Pfam" id="PF01546">
    <property type="entry name" value="Peptidase_M20"/>
    <property type="match status" value="1"/>
</dbReference>
<evidence type="ECO:0000256" key="1">
    <source>
        <dbReference type="ARBA" id="ARBA00006153"/>
    </source>
</evidence>
<dbReference type="Pfam" id="PF07687">
    <property type="entry name" value="M20_dimer"/>
    <property type="match status" value="1"/>
</dbReference>
<comment type="similarity">
    <text evidence="1">Belongs to the peptidase M20 family.</text>
</comment>
<dbReference type="OMA" id="VNKGMMH"/>
<dbReference type="Gramene" id="Mp1g20090.1">
    <property type="protein sequence ID" value="Mp1g20090.1.cds"/>
    <property type="gene ID" value="Mp1g20090"/>
</dbReference>
<dbReference type="GO" id="GO:0016787">
    <property type="term" value="F:hydrolase activity"/>
    <property type="evidence" value="ECO:0000318"/>
    <property type="project" value="GO_Central"/>
</dbReference>
<evidence type="ECO:0000256" key="2">
    <source>
        <dbReference type="ARBA" id="ARBA00022729"/>
    </source>
</evidence>
<feature type="binding site" evidence="4">
    <location>
        <position position="161"/>
    </location>
    <ligand>
        <name>Mn(2+)</name>
        <dbReference type="ChEBI" id="CHEBI:29035"/>
        <label>2</label>
    </ligand>
</feature>
<dbReference type="PIRSF" id="PIRSF005962">
    <property type="entry name" value="Pept_M20D_amidohydro"/>
    <property type="match status" value="1"/>
</dbReference>
<dbReference type="AlphaFoldDB" id="A0A2R6XW66"/>
<feature type="binding site" evidence="4">
    <location>
        <position position="163"/>
    </location>
    <ligand>
        <name>Mn(2+)</name>
        <dbReference type="ChEBI" id="CHEBI:29035"/>
        <label>2</label>
    </ligand>
</feature>
<dbReference type="PANTHER" id="PTHR11014:SF62">
    <property type="entry name" value="IAA-AMINO ACID HYDROLASE ILR1-LIKE 6"/>
    <property type="match status" value="1"/>
</dbReference>
<evidence type="ECO:0000259" key="6">
    <source>
        <dbReference type="Pfam" id="PF07687"/>
    </source>
</evidence>
<evidence type="ECO:0000256" key="4">
    <source>
        <dbReference type="PIRSR" id="PIRSR005962-1"/>
    </source>
</evidence>
<dbReference type="InterPro" id="IPR044757">
    <property type="entry name" value="ILR1-like_Hyd"/>
</dbReference>
<dbReference type="Proteomes" id="UP000244005">
    <property type="component" value="Unassembled WGS sequence"/>
</dbReference>
<feature type="binding site" evidence="4">
    <location>
        <position position="424"/>
    </location>
    <ligand>
        <name>Mn(2+)</name>
        <dbReference type="ChEBI" id="CHEBI:29035"/>
        <label>2</label>
    </ligand>
</feature>
<keyword evidence="3" id="KW-0378">Hydrolase</keyword>
<dbReference type="FunFam" id="3.30.70.360:FF:000001">
    <property type="entry name" value="N-acetyldiaminopimelate deacetylase"/>
    <property type="match status" value="1"/>
</dbReference>
<accession>A0A2R6XW66</accession>
<dbReference type="NCBIfam" id="TIGR01891">
    <property type="entry name" value="amidohydrolases"/>
    <property type="match status" value="1"/>
</dbReference>
<feature type="binding site" evidence="4">
    <location>
        <position position="221"/>
    </location>
    <ligand>
        <name>Mn(2+)</name>
        <dbReference type="ChEBI" id="CHEBI:29035"/>
        <label>2</label>
    </ligand>
</feature>
<dbReference type="Gene3D" id="3.40.630.10">
    <property type="entry name" value="Zn peptidases"/>
    <property type="match status" value="1"/>
</dbReference>
<proteinExistence type="inferred from homology"/>
<dbReference type="CDD" id="cd08017">
    <property type="entry name" value="M20_IAA_Hyd"/>
    <property type="match status" value="1"/>
</dbReference>
<comment type="cofactor">
    <cofactor evidence="4">
        <name>Mn(2+)</name>
        <dbReference type="ChEBI" id="CHEBI:29035"/>
    </cofactor>
    <text evidence="4">The Mn(2+) ion enhances activity.</text>
</comment>
<dbReference type="GO" id="GO:0046872">
    <property type="term" value="F:metal ion binding"/>
    <property type="evidence" value="ECO:0007669"/>
    <property type="project" value="UniProtKB-KW"/>
</dbReference>
<feature type="domain" description="Peptidase M20 dimerisation" evidence="6">
    <location>
        <begin position="243"/>
        <end position="339"/>
    </location>
</feature>
<evidence type="ECO:0000256" key="5">
    <source>
        <dbReference type="SAM" id="SignalP"/>
    </source>
</evidence>
<dbReference type="SUPFAM" id="SSF53187">
    <property type="entry name" value="Zn-dependent exopeptidases"/>
    <property type="match status" value="1"/>
</dbReference>
<evidence type="ECO:0000313" key="7">
    <source>
        <dbReference type="EMBL" id="PTQ50354.1"/>
    </source>
</evidence>
<dbReference type="Gene3D" id="3.30.70.360">
    <property type="match status" value="1"/>
</dbReference>
<dbReference type="InterPro" id="IPR002933">
    <property type="entry name" value="Peptidase_M20"/>
</dbReference>
<protein>
    <recommendedName>
        <fullName evidence="6">Peptidase M20 dimerisation domain-containing protein</fullName>
    </recommendedName>
</protein>
<feature type="signal peptide" evidence="5">
    <location>
        <begin position="1"/>
        <end position="28"/>
    </location>
</feature>
<reference evidence="8" key="1">
    <citation type="journal article" date="2017" name="Cell">
        <title>Insights into land plant evolution garnered from the Marchantia polymorpha genome.</title>
        <authorList>
            <person name="Bowman J.L."/>
            <person name="Kohchi T."/>
            <person name="Yamato K.T."/>
            <person name="Jenkins J."/>
            <person name="Shu S."/>
            <person name="Ishizaki K."/>
            <person name="Yamaoka S."/>
            <person name="Nishihama R."/>
            <person name="Nakamura Y."/>
            <person name="Berger F."/>
            <person name="Adam C."/>
            <person name="Aki S.S."/>
            <person name="Althoff F."/>
            <person name="Araki T."/>
            <person name="Arteaga-Vazquez M.A."/>
            <person name="Balasubrmanian S."/>
            <person name="Barry K."/>
            <person name="Bauer D."/>
            <person name="Boehm C.R."/>
            <person name="Briginshaw L."/>
            <person name="Caballero-Perez J."/>
            <person name="Catarino B."/>
            <person name="Chen F."/>
            <person name="Chiyoda S."/>
            <person name="Chovatia M."/>
            <person name="Davies K.M."/>
            <person name="Delmans M."/>
            <person name="Demura T."/>
            <person name="Dierschke T."/>
            <person name="Dolan L."/>
            <person name="Dorantes-Acosta A.E."/>
            <person name="Eklund D.M."/>
            <person name="Florent S.N."/>
            <person name="Flores-Sandoval E."/>
            <person name="Fujiyama A."/>
            <person name="Fukuzawa H."/>
            <person name="Galik B."/>
            <person name="Grimanelli D."/>
            <person name="Grimwood J."/>
            <person name="Grossniklaus U."/>
            <person name="Hamada T."/>
            <person name="Haseloff J."/>
            <person name="Hetherington A.J."/>
            <person name="Higo A."/>
            <person name="Hirakawa Y."/>
            <person name="Hundley H.N."/>
            <person name="Ikeda Y."/>
            <person name="Inoue K."/>
            <person name="Inoue S.I."/>
            <person name="Ishida S."/>
            <person name="Jia Q."/>
            <person name="Kakita M."/>
            <person name="Kanazawa T."/>
            <person name="Kawai Y."/>
            <person name="Kawashima T."/>
            <person name="Kennedy M."/>
            <person name="Kinose K."/>
            <person name="Kinoshita T."/>
            <person name="Kohara Y."/>
            <person name="Koide E."/>
            <person name="Komatsu K."/>
            <person name="Kopischke S."/>
            <person name="Kubo M."/>
            <person name="Kyozuka J."/>
            <person name="Lagercrantz U."/>
            <person name="Lin S.S."/>
            <person name="Lindquist E."/>
            <person name="Lipzen A.M."/>
            <person name="Lu C.W."/>
            <person name="De Luna E."/>
            <person name="Martienssen R.A."/>
            <person name="Minamino N."/>
            <person name="Mizutani M."/>
            <person name="Mizutani M."/>
            <person name="Mochizuki N."/>
            <person name="Monte I."/>
            <person name="Mosher R."/>
            <person name="Nagasaki H."/>
            <person name="Nakagami H."/>
            <person name="Naramoto S."/>
            <person name="Nishitani K."/>
            <person name="Ohtani M."/>
            <person name="Okamoto T."/>
            <person name="Okumura M."/>
            <person name="Phillips J."/>
            <person name="Pollak B."/>
            <person name="Reinders A."/>
            <person name="Rovekamp M."/>
            <person name="Sano R."/>
            <person name="Sawa S."/>
            <person name="Schmid M.W."/>
            <person name="Shirakawa M."/>
            <person name="Solano R."/>
            <person name="Spunde A."/>
            <person name="Suetsugu N."/>
            <person name="Sugano S."/>
            <person name="Sugiyama A."/>
            <person name="Sun R."/>
            <person name="Suzuki Y."/>
            <person name="Takenaka M."/>
            <person name="Takezawa D."/>
            <person name="Tomogane H."/>
            <person name="Tsuzuki M."/>
            <person name="Ueda T."/>
            <person name="Umeda M."/>
            <person name="Ward J.M."/>
            <person name="Watanabe Y."/>
            <person name="Yazaki K."/>
            <person name="Yokoyama R."/>
            <person name="Yoshitake Y."/>
            <person name="Yotsui I."/>
            <person name="Zachgo S."/>
            <person name="Schmutz J."/>
        </authorList>
    </citation>
    <scope>NUCLEOTIDE SEQUENCE [LARGE SCALE GENOMIC DNA]</scope>
    <source>
        <strain evidence="8">Tak-1</strain>
    </source>
</reference>
<feature type="binding site" evidence="4">
    <location>
        <position position="197"/>
    </location>
    <ligand>
        <name>Mn(2+)</name>
        <dbReference type="ChEBI" id="CHEBI:29035"/>
        <label>2</label>
    </ligand>
</feature>
<organism evidence="7 8">
    <name type="scientific">Marchantia polymorpha</name>
    <name type="common">Common liverwort</name>
    <name type="synonym">Marchantia aquatica</name>
    <dbReference type="NCBI Taxonomy" id="3197"/>
    <lineage>
        <taxon>Eukaryota</taxon>
        <taxon>Viridiplantae</taxon>
        <taxon>Streptophyta</taxon>
        <taxon>Embryophyta</taxon>
        <taxon>Marchantiophyta</taxon>
        <taxon>Marchantiopsida</taxon>
        <taxon>Marchantiidae</taxon>
        <taxon>Marchantiales</taxon>
        <taxon>Marchantiaceae</taxon>
        <taxon>Marchantia</taxon>
    </lineage>
</organism>
<evidence type="ECO:0000313" key="8">
    <source>
        <dbReference type="Proteomes" id="UP000244005"/>
    </source>
</evidence>
<name>A0A2R6XW66_MARPO</name>
<dbReference type="OrthoDB" id="6119954at2759"/>
<sequence length="468" mass="50477">MERRSMMATAQAWAMLLCLSAVLLRVSASSASVESTLLPGSSSPVEFGVAQGPDEENVNSVIRAAAHSPDMIEWVQTTLRYLHSHPELSWQEFETSAFIRKQLDSLGIRYEWPVAKTGVVGIIGSGNGPCIALRADMDALPIQEEAETKHPSLIAGRMHACGHDAHVTVLLGVAKLLQARRHLIPGTIRLVFQPAEEGNAGAQVMVEEGALGNAESIFGLHVTPFSETGTVALKPGPLMAGSGMFEALIMGKGGHAALPQLLTDPILAAATTVIALQQLVAREADPLDSQVVSVSILQAGKAYNVCPDNVRLGGTFRAFSLESFRRLKQRIEEVIVNQAAVHKCAATVDFIEDSHPFYPPTINDEKLYEHVHGVAVDMLGKDKVLVAHPVMGAEDFAFYLQKIPGFYMLLGMRNVSYGSTFSGHTSRFVVDEHALPYGVSVMAAVAETYLKKLDSQRKSAARGDQSML</sequence>
<dbReference type="GO" id="GO:0009850">
    <property type="term" value="P:auxin metabolic process"/>
    <property type="evidence" value="ECO:0007669"/>
    <property type="project" value="InterPro"/>
</dbReference>
<dbReference type="SUPFAM" id="SSF55031">
    <property type="entry name" value="Bacterial exopeptidase dimerisation domain"/>
    <property type="match status" value="1"/>
</dbReference>
<keyword evidence="4" id="KW-0464">Manganese</keyword>
<keyword evidence="4" id="KW-0479">Metal-binding</keyword>
<dbReference type="InterPro" id="IPR036264">
    <property type="entry name" value="Bact_exopeptidase_dim_dom"/>
</dbReference>
<dbReference type="InterPro" id="IPR011650">
    <property type="entry name" value="Peptidase_M20_dimer"/>
</dbReference>
<dbReference type="PANTHER" id="PTHR11014">
    <property type="entry name" value="PEPTIDASE M20 FAMILY MEMBER"/>
    <property type="match status" value="1"/>
</dbReference>
<keyword evidence="2 5" id="KW-0732">Signal</keyword>
<dbReference type="InterPro" id="IPR017439">
    <property type="entry name" value="Amidohydrolase"/>
</dbReference>
<gene>
    <name evidence="7" type="ORF">MARPO_0001s0346</name>
</gene>
<evidence type="ECO:0000256" key="3">
    <source>
        <dbReference type="ARBA" id="ARBA00022801"/>
    </source>
</evidence>
<keyword evidence="8" id="KW-1185">Reference proteome</keyword>
<feature type="chain" id="PRO_5015314942" description="Peptidase M20 dimerisation domain-containing protein" evidence="5">
    <location>
        <begin position="29"/>
        <end position="468"/>
    </location>
</feature>